<sequence>MKFSFLILFLNISLSSSDNFEDKLMEFEQLRLGGFLEYVRFFNDKPERLTNYTDLLKENVDYLNYKIFEFIMKNETAKALKFFAPDFIYIERGTPETVSRKYGTQYKIFEEVHTSINPDHQYPRSSIFINDSAIDKNEFAWNIAKHLTKGYEKCIRYKNRELLSKFLKTPYQITFTDHWRNIHVQEYPNHEMVNSYVQVNGKVPIGSFIITRAILHSNWSVEFDAHYNHLRNTFLAETAWHGYMIVSEIQNAVVVHSKPVFDGLNLMEGNYKYIFDIG</sequence>
<reference evidence="2" key="1">
    <citation type="submission" date="2022-11" db="EMBL/GenBank/DDBJ databases">
        <authorList>
            <person name="Kikuchi T."/>
        </authorList>
    </citation>
    <scope>NUCLEOTIDE SEQUENCE</scope>
    <source>
        <strain evidence="2">PS1010</strain>
    </source>
</reference>
<organism evidence="2 3">
    <name type="scientific">Caenorhabditis angaria</name>
    <dbReference type="NCBI Taxonomy" id="860376"/>
    <lineage>
        <taxon>Eukaryota</taxon>
        <taxon>Metazoa</taxon>
        <taxon>Ecdysozoa</taxon>
        <taxon>Nematoda</taxon>
        <taxon>Chromadorea</taxon>
        <taxon>Rhabditida</taxon>
        <taxon>Rhabditina</taxon>
        <taxon>Rhabditomorpha</taxon>
        <taxon>Rhabditoidea</taxon>
        <taxon>Rhabditidae</taxon>
        <taxon>Peloderinae</taxon>
        <taxon>Caenorhabditis</taxon>
    </lineage>
</organism>
<evidence type="ECO:0000313" key="2">
    <source>
        <dbReference type="EMBL" id="CAI5450792.1"/>
    </source>
</evidence>
<evidence type="ECO:0008006" key="4">
    <source>
        <dbReference type="Google" id="ProtNLM"/>
    </source>
</evidence>
<accession>A0A9P1N7L6</accession>
<feature type="chain" id="PRO_5040292821" description="Glycosyltransferase family 92 protein" evidence="1">
    <location>
        <begin position="18"/>
        <end position="278"/>
    </location>
</feature>
<name>A0A9P1N7L6_9PELO</name>
<gene>
    <name evidence="2" type="ORF">CAMP_LOCUS13429</name>
</gene>
<dbReference type="AlphaFoldDB" id="A0A9P1N7L6"/>
<dbReference type="EMBL" id="CANHGI010000005">
    <property type="protein sequence ID" value="CAI5450792.1"/>
    <property type="molecule type" value="Genomic_DNA"/>
</dbReference>
<evidence type="ECO:0000313" key="3">
    <source>
        <dbReference type="Proteomes" id="UP001152747"/>
    </source>
</evidence>
<protein>
    <recommendedName>
        <fullName evidence="4">Glycosyltransferase family 92 protein</fullName>
    </recommendedName>
</protein>
<keyword evidence="1" id="KW-0732">Signal</keyword>
<proteinExistence type="predicted"/>
<dbReference type="Proteomes" id="UP001152747">
    <property type="component" value="Unassembled WGS sequence"/>
</dbReference>
<comment type="caution">
    <text evidence="2">The sequence shown here is derived from an EMBL/GenBank/DDBJ whole genome shotgun (WGS) entry which is preliminary data.</text>
</comment>
<keyword evidence="3" id="KW-1185">Reference proteome</keyword>
<evidence type="ECO:0000256" key="1">
    <source>
        <dbReference type="SAM" id="SignalP"/>
    </source>
</evidence>
<feature type="signal peptide" evidence="1">
    <location>
        <begin position="1"/>
        <end position="17"/>
    </location>
</feature>